<dbReference type="PANTHER" id="PTHR43698">
    <property type="entry name" value="RIBD C-TERMINAL DOMAIN CONTAINING PROTEIN"/>
    <property type="match status" value="1"/>
</dbReference>
<dbReference type="GO" id="GO:0051213">
    <property type="term" value="F:dioxygenase activity"/>
    <property type="evidence" value="ECO:0007669"/>
    <property type="project" value="UniProtKB-KW"/>
</dbReference>
<dbReference type="EMBL" id="JACBYR010000001">
    <property type="protein sequence ID" value="NYE82770.1"/>
    <property type="molecule type" value="Genomic_DNA"/>
</dbReference>
<comment type="caution">
    <text evidence="4">The sequence shown here is derived from an EMBL/GenBank/DDBJ whole genome shotgun (WGS) entry which is preliminary data.</text>
</comment>
<evidence type="ECO:0000313" key="4">
    <source>
        <dbReference type="EMBL" id="NYE82770.1"/>
    </source>
</evidence>
<dbReference type="Pfam" id="PF07883">
    <property type="entry name" value="Cupin_2"/>
    <property type="match status" value="1"/>
</dbReference>
<feature type="compositionally biased region" description="Low complexity" evidence="1">
    <location>
        <begin position="46"/>
        <end position="59"/>
    </location>
</feature>
<gene>
    <name evidence="4" type="ORF">FHW18_002041</name>
</gene>
<feature type="signal peptide" evidence="2">
    <location>
        <begin position="1"/>
        <end position="33"/>
    </location>
</feature>
<evidence type="ECO:0000259" key="3">
    <source>
        <dbReference type="Pfam" id="PF07883"/>
    </source>
</evidence>
<keyword evidence="4" id="KW-0223">Dioxygenase</keyword>
<name>A0A7Y9LMZ2_9BURK</name>
<accession>A0A7Y9LMZ2</accession>
<feature type="domain" description="Cupin type-2" evidence="3">
    <location>
        <begin position="98"/>
        <end position="156"/>
    </location>
</feature>
<dbReference type="CDD" id="cd02233">
    <property type="entry name" value="cupin_HNL-like"/>
    <property type="match status" value="1"/>
</dbReference>
<dbReference type="Proteomes" id="UP000542125">
    <property type="component" value="Unassembled WGS sequence"/>
</dbReference>
<dbReference type="SUPFAM" id="SSF51182">
    <property type="entry name" value="RmlC-like cupins"/>
    <property type="match status" value="1"/>
</dbReference>
<protein>
    <submittedName>
        <fullName evidence="4">Quercetin dioxygenase-like cupin family protein</fullName>
    </submittedName>
</protein>
<dbReference type="InterPro" id="IPR013096">
    <property type="entry name" value="Cupin_2"/>
</dbReference>
<keyword evidence="4" id="KW-0560">Oxidoreductase</keyword>
<dbReference type="PANTHER" id="PTHR43698:SF1">
    <property type="entry name" value="BLL4564 PROTEIN"/>
    <property type="match status" value="1"/>
</dbReference>
<organism evidence="4 5">
    <name type="scientific">Pigmentiphaga litoralis</name>
    <dbReference type="NCBI Taxonomy" id="516702"/>
    <lineage>
        <taxon>Bacteria</taxon>
        <taxon>Pseudomonadati</taxon>
        <taxon>Pseudomonadota</taxon>
        <taxon>Betaproteobacteria</taxon>
        <taxon>Burkholderiales</taxon>
        <taxon>Alcaligenaceae</taxon>
        <taxon>Pigmentiphaga</taxon>
    </lineage>
</organism>
<reference evidence="4 5" key="1">
    <citation type="submission" date="2020-07" db="EMBL/GenBank/DDBJ databases">
        <title>Genomic Encyclopedia of Type Strains, Phase IV (KMG-V): Genome sequencing to study the core and pangenomes of soil and plant-associated prokaryotes.</title>
        <authorList>
            <person name="Whitman W."/>
        </authorList>
    </citation>
    <scope>NUCLEOTIDE SEQUENCE [LARGE SCALE GENOMIC DNA]</scope>
    <source>
        <strain evidence="4 5">SAS40</strain>
    </source>
</reference>
<evidence type="ECO:0000256" key="2">
    <source>
        <dbReference type="SAM" id="SignalP"/>
    </source>
</evidence>
<keyword evidence="2" id="KW-0732">Signal</keyword>
<dbReference type="Gene3D" id="2.60.120.10">
    <property type="entry name" value="Jelly Rolls"/>
    <property type="match status" value="1"/>
</dbReference>
<dbReference type="InterPro" id="IPR014710">
    <property type="entry name" value="RmlC-like_jellyroll"/>
</dbReference>
<proteinExistence type="predicted"/>
<dbReference type="InterPro" id="IPR047263">
    <property type="entry name" value="HNL-like_cupin"/>
</dbReference>
<feature type="region of interest" description="Disordered" evidence="1">
    <location>
        <begin position="35"/>
        <end position="66"/>
    </location>
</feature>
<dbReference type="AlphaFoldDB" id="A0A7Y9LMZ2"/>
<dbReference type="InterPro" id="IPR011051">
    <property type="entry name" value="RmlC_Cupin_sf"/>
</dbReference>
<evidence type="ECO:0000313" key="5">
    <source>
        <dbReference type="Proteomes" id="UP000542125"/>
    </source>
</evidence>
<feature type="chain" id="PRO_5030603418" evidence="2">
    <location>
        <begin position="34"/>
        <end position="189"/>
    </location>
</feature>
<keyword evidence="5" id="KW-1185">Reference proteome</keyword>
<evidence type="ECO:0000256" key="1">
    <source>
        <dbReference type="SAM" id="MobiDB-lite"/>
    </source>
</evidence>
<sequence>MRFPLLTTAGWRLAACTLALPAALATPAENAPAARTGSAAIGGSGASTAAAPAGSTGQTITRAGAQASVPGSADFFTGRSRYDPKWTANADINTSGGYVTFEPGARSAWHTHPAGQYLVVTAGVGRTQEEGKPVQEIRAGDVVWCPPGVRHWHGAAPTTGMTHIAVTGTRDGKNVNWMEKVSDAQYHGH</sequence>